<keyword evidence="1" id="KW-0812">Transmembrane</keyword>
<reference evidence="2 3" key="1">
    <citation type="submission" date="2016-10" db="EMBL/GenBank/DDBJ databases">
        <title>Draft Genome sequence of Roseomonas sp. strain M3.</title>
        <authorList>
            <person name="Subhash Y."/>
            <person name="Lee S."/>
        </authorList>
    </citation>
    <scope>NUCLEOTIDE SEQUENCE [LARGE SCALE GENOMIC DNA]</scope>
    <source>
        <strain evidence="2 3">M3</strain>
    </source>
</reference>
<evidence type="ECO:0000313" key="2">
    <source>
        <dbReference type="EMBL" id="ONG54050.1"/>
    </source>
</evidence>
<sequence length="166" mass="17075">MRITVHPARPALSFLAAAWLLGLLFGLPALAVLIDPARHEPVGLAAALAGLAVVAVAAFALRRARQGRGPRPLLLDASGLTLPERHLPWSELRSLTLRQPEPGRQAAAAPGLHALAARIAARQHAAETALLAETAGEGTPLLVAGGLGPEVAAALRDAVLAARPDQ</sequence>
<gene>
    <name evidence="2" type="ORF">BKE38_10820</name>
</gene>
<comment type="caution">
    <text evidence="2">The sequence shown here is derived from an EMBL/GenBank/DDBJ whole genome shotgun (WGS) entry which is preliminary data.</text>
</comment>
<evidence type="ECO:0008006" key="4">
    <source>
        <dbReference type="Google" id="ProtNLM"/>
    </source>
</evidence>
<dbReference type="EMBL" id="MLCO01000089">
    <property type="protein sequence ID" value="ONG54050.1"/>
    <property type="molecule type" value="Genomic_DNA"/>
</dbReference>
<keyword evidence="3" id="KW-1185">Reference proteome</keyword>
<evidence type="ECO:0000313" key="3">
    <source>
        <dbReference type="Proteomes" id="UP000188879"/>
    </source>
</evidence>
<proteinExistence type="predicted"/>
<accession>A0A1V2H5A8</accession>
<organism evidence="2 3">
    <name type="scientific">Teichococcus deserti</name>
    <dbReference type="NCBI Taxonomy" id="1817963"/>
    <lineage>
        <taxon>Bacteria</taxon>
        <taxon>Pseudomonadati</taxon>
        <taxon>Pseudomonadota</taxon>
        <taxon>Alphaproteobacteria</taxon>
        <taxon>Acetobacterales</taxon>
        <taxon>Roseomonadaceae</taxon>
        <taxon>Roseomonas</taxon>
    </lineage>
</organism>
<keyword evidence="1" id="KW-0472">Membrane</keyword>
<protein>
    <recommendedName>
        <fullName evidence="4">PH domain-containing protein</fullName>
    </recommendedName>
</protein>
<name>A0A1V2H5A8_9PROT</name>
<dbReference type="AlphaFoldDB" id="A0A1V2H5A8"/>
<evidence type="ECO:0000256" key="1">
    <source>
        <dbReference type="SAM" id="Phobius"/>
    </source>
</evidence>
<feature type="transmembrane region" description="Helical" evidence="1">
    <location>
        <begin position="41"/>
        <end position="61"/>
    </location>
</feature>
<dbReference type="Proteomes" id="UP000188879">
    <property type="component" value="Unassembled WGS sequence"/>
</dbReference>
<keyword evidence="1" id="KW-1133">Transmembrane helix</keyword>